<dbReference type="PANTHER" id="PTHR22683:SF1">
    <property type="entry name" value="TYPE VII SECRETION SYSTEM PROTEIN ESSC"/>
    <property type="match status" value="1"/>
</dbReference>
<organism evidence="6 7">
    <name type="scientific">Myceligenerans xiligouense</name>
    <dbReference type="NCBI Taxonomy" id="253184"/>
    <lineage>
        <taxon>Bacteria</taxon>
        <taxon>Bacillati</taxon>
        <taxon>Actinomycetota</taxon>
        <taxon>Actinomycetes</taxon>
        <taxon>Micrococcales</taxon>
        <taxon>Promicromonosporaceae</taxon>
        <taxon>Myceligenerans</taxon>
    </lineage>
</organism>
<keyword evidence="7" id="KW-1185">Reference proteome</keyword>
<dbReference type="EMBL" id="RKQZ01000001">
    <property type="protein sequence ID" value="RPF20079.1"/>
    <property type="molecule type" value="Genomic_DNA"/>
</dbReference>
<dbReference type="RefSeq" id="WP_123813295.1">
    <property type="nucleotide sequence ID" value="NZ_RKQZ01000001.1"/>
</dbReference>
<sequence>MTVRVTVHPGEDVELSDGVPTATFRDPLAALLCRPELRRAALLADGAPVPEDCRAGERPLLPGATLTTRRQGAAPIPDDGPLLRARWVLARTTGSRAGVLVPVGGPRDLVRATRRLTEAAAHGGWRGTALRLRRGGARGVLGPPRGSSDVAWVLSLLPVLTSVAVAVLLRQPALALFALVGLAGLLPHVLRRRTTGAGTLGAPPARTRPHRGGPDSLLAFAVAAHQTAPGTWRAARAAWSKAPVPPGWPGGVWDDLLGDGSVAVTGADGPARAVARAVVADLAARGRPVRVLGATRHWTWCRWLTTPGPGPGTPGHGPAGSGHDPTTPVHDTTLPEGAADATTAPAVVVDHGTPDDHAAARRAVAQGAVAVVLGTTDGCRTVVTVQDGRLHVTGPETRRRVRPLVGVTTEWAEHYARRLAGARHLGRTLATLTGTAAPATVTTANLPDDVPLGSLHDLDGLSAGPTNPRSGSWAVPLGRTTTGTVTWDLVTDGPHLLVAGTTGSGKSELLRALVLGLALQHPPGRLMLGLIDFKGGAGLGPLTGLPHVAGQVTDLDAALAARALAGLQAELRRRKTILAEQGAADVAALAPGTVPRLVVVVDEFRALADDLPELIPGLIRIAAQGRSLGVHLVLATQRPAGAVSADVRANVTARLALRVTDPLESRDVVDCPDAAALPVDRPGRAVLRIGSAAPAVLQCAHTGPVRPAMPVRRATPFGRTRGARAGTVLGVPSAPGRHRAGTGPEEPAGLVATIRAAYGASASHPPLWLPPLPDRVTPAELADQDDRDAPGLLLALGDLPDQQRRTVVRWDPDDGNLAVLGRTRSGRTTALAALAAAARVLGMTVRTVTPASATAPEHGDDLLLVDDLEAVRAAHPGWVPPPGVAVAVATRSPAAAYACGTGPRLVMLSRDRADDVALGAPAALAGSGGVPGRAAWCGRTGTVLCQVVLPQVVLPPAIT</sequence>
<dbReference type="GO" id="GO:0005524">
    <property type="term" value="F:ATP binding"/>
    <property type="evidence" value="ECO:0007669"/>
    <property type="project" value="UniProtKB-UniRule"/>
</dbReference>
<feature type="binding site" evidence="3">
    <location>
        <begin position="500"/>
        <end position="507"/>
    </location>
    <ligand>
        <name>ATP</name>
        <dbReference type="ChEBI" id="CHEBI:30616"/>
    </ligand>
</feature>
<dbReference type="GO" id="GO:0003677">
    <property type="term" value="F:DNA binding"/>
    <property type="evidence" value="ECO:0007669"/>
    <property type="project" value="InterPro"/>
</dbReference>
<keyword evidence="1 3" id="KW-0547">Nucleotide-binding</keyword>
<comment type="caution">
    <text evidence="6">The sequence shown here is derived from an EMBL/GenBank/DDBJ whole genome shotgun (WGS) entry which is preliminary data.</text>
</comment>
<name>A0A3N4YG14_9MICO</name>
<dbReference type="InterPro" id="IPR027417">
    <property type="entry name" value="P-loop_NTPase"/>
</dbReference>
<evidence type="ECO:0000259" key="5">
    <source>
        <dbReference type="PROSITE" id="PS50901"/>
    </source>
</evidence>
<dbReference type="CDD" id="cd01127">
    <property type="entry name" value="TrwB_TraG_TraD_VirD4"/>
    <property type="match status" value="1"/>
</dbReference>
<proteinExistence type="predicted"/>
<feature type="region of interest" description="Disordered" evidence="4">
    <location>
        <begin position="307"/>
        <end position="329"/>
    </location>
</feature>
<dbReference type="SUPFAM" id="SSF52540">
    <property type="entry name" value="P-loop containing nucleoside triphosphate hydrolases"/>
    <property type="match status" value="1"/>
</dbReference>
<dbReference type="OrthoDB" id="9807790at2"/>
<evidence type="ECO:0000256" key="3">
    <source>
        <dbReference type="PROSITE-ProRule" id="PRU00289"/>
    </source>
</evidence>
<accession>A0A3N4YG14</accession>
<dbReference type="Pfam" id="PF01580">
    <property type="entry name" value="FtsK_SpoIIIE"/>
    <property type="match status" value="1"/>
</dbReference>
<dbReference type="PROSITE" id="PS50901">
    <property type="entry name" value="FTSK"/>
    <property type="match status" value="1"/>
</dbReference>
<evidence type="ECO:0000256" key="4">
    <source>
        <dbReference type="SAM" id="MobiDB-lite"/>
    </source>
</evidence>
<dbReference type="InterPro" id="IPR002543">
    <property type="entry name" value="FtsK_dom"/>
</dbReference>
<reference evidence="6 7" key="1">
    <citation type="submission" date="2018-11" db="EMBL/GenBank/DDBJ databases">
        <title>Sequencing the genomes of 1000 actinobacteria strains.</title>
        <authorList>
            <person name="Klenk H.-P."/>
        </authorList>
    </citation>
    <scope>NUCLEOTIDE SEQUENCE [LARGE SCALE GENOMIC DNA]</scope>
    <source>
        <strain evidence="6 7">DSM 15700</strain>
    </source>
</reference>
<evidence type="ECO:0000256" key="1">
    <source>
        <dbReference type="ARBA" id="ARBA00022741"/>
    </source>
</evidence>
<evidence type="ECO:0000313" key="6">
    <source>
        <dbReference type="EMBL" id="RPF20079.1"/>
    </source>
</evidence>
<evidence type="ECO:0000256" key="2">
    <source>
        <dbReference type="ARBA" id="ARBA00022840"/>
    </source>
</evidence>
<dbReference type="PANTHER" id="PTHR22683">
    <property type="entry name" value="SPORULATION PROTEIN RELATED"/>
    <property type="match status" value="1"/>
</dbReference>
<dbReference type="SMART" id="SM00382">
    <property type="entry name" value="AAA"/>
    <property type="match status" value="2"/>
</dbReference>
<feature type="region of interest" description="Disordered" evidence="4">
    <location>
        <begin position="726"/>
        <end position="745"/>
    </location>
</feature>
<evidence type="ECO:0000313" key="7">
    <source>
        <dbReference type="Proteomes" id="UP000280501"/>
    </source>
</evidence>
<protein>
    <submittedName>
        <fullName evidence="6">FtsK/SpoIIIE family protein</fullName>
    </submittedName>
</protein>
<dbReference type="InterPro" id="IPR050206">
    <property type="entry name" value="FtsK/SpoIIIE/SftA"/>
</dbReference>
<dbReference type="InterPro" id="IPR003593">
    <property type="entry name" value="AAA+_ATPase"/>
</dbReference>
<dbReference type="Proteomes" id="UP000280501">
    <property type="component" value="Unassembled WGS sequence"/>
</dbReference>
<feature type="domain" description="FtsK" evidence="5">
    <location>
        <begin position="482"/>
        <end position="666"/>
    </location>
</feature>
<gene>
    <name evidence="6" type="ORF">EDD34_0656</name>
</gene>
<keyword evidence="2 3" id="KW-0067">ATP-binding</keyword>
<dbReference type="Gene3D" id="3.40.50.300">
    <property type="entry name" value="P-loop containing nucleotide triphosphate hydrolases"/>
    <property type="match status" value="2"/>
</dbReference>
<dbReference type="AlphaFoldDB" id="A0A3N4YG14"/>